<organism evidence="3 4">
    <name type="scientific">Drosophila pseudoobscura pseudoobscura</name>
    <name type="common">Fruit fly</name>
    <dbReference type="NCBI Taxonomy" id="46245"/>
    <lineage>
        <taxon>Eukaryota</taxon>
        <taxon>Metazoa</taxon>
        <taxon>Ecdysozoa</taxon>
        <taxon>Arthropoda</taxon>
        <taxon>Hexapoda</taxon>
        <taxon>Insecta</taxon>
        <taxon>Pterygota</taxon>
        <taxon>Neoptera</taxon>
        <taxon>Endopterygota</taxon>
        <taxon>Diptera</taxon>
        <taxon>Brachycera</taxon>
        <taxon>Muscomorpha</taxon>
        <taxon>Ephydroidea</taxon>
        <taxon>Drosophilidae</taxon>
        <taxon>Drosophila</taxon>
        <taxon>Sophophora</taxon>
    </lineage>
</organism>
<feature type="region of interest" description="Disordered" evidence="2">
    <location>
        <begin position="1099"/>
        <end position="1186"/>
    </location>
</feature>
<evidence type="ECO:0000313" key="4">
    <source>
        <dbReference type="RefSeq" id="XP_015042269.2"/>
    </source>
</evidence>
<feature type="region of interest" description="Disordered" evidence="2">
    <location>
        <begin position="947"/>
        <end position="968"/>
    </location>
</feature>
<dbReference type="Proteomes" id="UP000001819">
    <property type="component" value="Chromosome X"/>
</dbReference>
<dbReference type="AlphaFoldDB" id="A0A6I8VIU1"/>
<keyword evidence="1" id="KW-0175">Coiled coil</keyword>
<feature type="compositionally biased region" description="Polar residues" evidence="2">
    <location>
        <begin position="850"/>
        <end position="863"/>
    </location>
</feature>
<dbReference type="ExpressionAtlas" id="A0A6I8VIU1">
    <property type="expression patterns" value="baseline"/>
</dbReference>
<accession>A0A6I8VIU1</accession>
<feature type="compositionally biased region" description="Pro residues" evidence="2">
    <location>
        <begin position="1158"/>
        <end position="1168"/>
    </location>
</feature>
<feature type="compositionally biased region" description="Low complexity" evidence="2">
    <location>
        <begin position="7"/>
        <end position="20"/>
    </location>
</feature>
<evidence type="ECO:0000256" key="2">
    <source>
        <dbReference type="SAM" id="MobiDB-lite"/>
    </source>
</evidence>
<feature type="compositionally biased region" description="Basic and acidic residues" evidence="2">
    <location>
        <begin position="81"/>
        <end position="90"/>
    </location>
</feature>
<feature type="region of interest" description="Disordered" evidence="2">
    <location>
        <begin position="842"/>
        <end position="863"/>
    </location>
</feature>
<feature type="compositionally biased region" description="Low complexity" evidence="2">
    <location>
        <begin position="1099"/>
        <end position="1111"/>
    </location>
</feature>
<feature type="compositionally biased region" description="Low complexity" evidence="2">
    <location>
        <begin position="59"/>
        <end position="80"/>
    </location>
</feature>
<feature type="coiled-coil region" evidence="1">
    <location>
        <begin position="913"/>
        <end position="947"/>
    </location>
</feature>
<dbReference type="InParanoid" id="A0A6I8VIU1"/>
<feature type="compositionally biased region" description="Polar residues" evidence="2">
    <location>
        <begin position="788"/>
        <end position="807"/>
    </location>
</feature>
<gene>
    <name evidence="4" type="primary">unc</name>
</gene>
<feature type="compositionally biased region" description="Basic and acidic residues" evidence="2">
    <location>
        <begin position="28"/>
        <end position="55"/>
    </location>
</feature>
<dbReference type="FunCoup" id="A0A6I8VIU1">
    <property type="interactions" value="61"/>
</dbReference>
<name>A0A6I8VIU1_DROPS</name>
<sequence>MKTRYVSHSTASSMQSTTASYRAKRRSRSEDDCRAPCEREKKHEAHIRERQEQLKRNRAASSAALRSRQQQQQSSRSSQRWPEDSPRRIESGPAALPENPTIKKKPVAPGSLANKGKLKAKGKPDIKRKPLAAAAAATAAAVKEREPETERDQLWSEELLLDDRTIFEEDEPRRTEEHQQEQTMPLNRSINSTTLGQLLKASQQGTNSPLLCPLAVALHSLVAEFLHAENYPLTLTMFCSEIPHRSRTPATPHIEFRFSQDDVRDVLSVLLGGRDTFRAAVQRSYYQEPSQSPSEGQSLLGALLRVLMGGNLPPTEEMPRQTEKNIQTVPVIEYDASRKVFVGPRLCQTIHSIERRLSDLIQQMSTLSASCGPPVEIITQPVLEAMLQVELKERERLRKAGKVLAPEETAVPIPEPELPTAQEQDDSLVDTGVGVIKLPVMQVKMPDVPRLFPEQVAYMAIIRQSLVGLVRRAKHAHPTTIVQTFEQIEMSVAELCLNVSLLINVVHISMEQEYAVGRHSGFRAGYHEGFAHGHYIGVQEAKHPHPSTSRDVGVQAEPIHSQHASTQTKKENVQLQRDVACQTMMNQNEPLTQVAAVACQTMMQRETADHVSVACQTIQIQKRLATVAVGSQTVKEKPLAKDQVAKGTQTKVTPATKTYEMWIHEMLHSASGKIFLERVELSLKKAYELQKKLLEDIYQVRYRHQYELLHLNHRHSSWRALCRRVQRDSHCSVEARELVQKIFNLLEHYEENQKFLAAKIRETELAVEKPVRFMPPDLSSGQEPEVPNWTSAASHSVTTGTSNSSPTAVPPAAPMEDIPTEGSAPYSCQQMIPPPPAIVVVPPSQKPSRHTLTPNTNSSSLPQTTASLPQVAAFPSKLTSSVPLAMPFLPPQPMSFFYQAPAPAPKPAAPTKASSFEDDLVSVKNRMQQLEQESDLLEQNFLDYLERARQRPPEPSVSKKQTTSPRRRFEDAAAVAKMEELIEQRTLTPEPDSYHFTNTLSVARRKLLGSDFEPRTTTSPASVSGKVAQVEEETQQILCRVRSEFTRTNHLLPEITSATNSSSQEDLDVLMRRAKQAMRLNERPPARRPSLLDCSISSTLTSSSRSSASDIFQPYNNIPGMEMDRAAPPSTRLQQSMAKMHQLFGGGARKPPDQRLPQPQPQPQPPPRSTIRPVSAPTCRGTAGGVRAADGGIIRAHTAPTPQQQQPRQEQHQYFHSSEDVVFLSSSNCSSSAASSHSHYRTTDIYEGVTLDDTTHANHPVSPEIIHSRNFWKRLNL</sequence>
<feature type="region of interest" description="Disordered" evidence="2">
    <location>
        <begin position="775"/>
        <end position="829"/>
    </location>
</feature>
<proteinExistence type="predicted"/>
<reference evidence="4" key="1">
    <citation type="submission" date="2025-08" db="UniProtKB">
        <authorList>
            <consortium name="RefSeq"/>
        </authorList>
    </citation>
    <scope>IDENTIFICATION</scope>
    <source>
        <strain evidence="4">MV-25-SWS-2005</strain>
        <tissue evidence="4">Whole body</tissue>
    </source>
</reference>
<evidence type="ECO:0000313" key="3">
    <source>
        <dbReference type="Proteomes" id="UP000001819"/>
    </source>
</evidence>
<dbReference type="KEGG" id="dpo:6901084"/>
<evidence type="ECO:0000256" key="1">
    <source>
        <dbReference type="SAM" id="Coils"/>
    </source>
</evidence>
<protein>
    <submittedName>
        <fullName evidence="4">Uncharacterized protein unc</fullName>
    </submittedName>
</protein>
<keyword evidence="3" id="KW-1185">Reference proteome</keyword>
<dbReference type="RefSeq" id="XP_015042269.2">
    <property type="nucleotide sequence ID" value="XM_015186783.2"/>
</dbReference>
<feature type="region of interest" description="Disordered" evidence="2">
    <location>
        <begin position="1"/>
        <end position="131"/>
    </location>
</feature>